<organism evidence="1 2">
    <name type="scientific">Geotrichum galactomycetum</name>
    <dbReference type="NCBI Taxonomy" id="27317"/>
    <lineage>
        <taxon>Eukaryota</taxon>
        <taxon>Fungi</taxon>
        <taxon>Dikarya</taxon>
        <taxon>Ascomycota</taxon>
        <taxon>Saccharomycotina</taxon>
        <taxon>Dipodascomycetes</taxon>
        <taxon>Dipodascales</taxon>
        <taxon>Dipodascaceae</taxon>
        <taxon>Geotrichum</taxon>
    </lineage>
</organism>
<proteinExistence type="predicted"/>
<gene>
    <name evidence="1" type="ORF">D0Z00_002421</name>
</gene>
<dbReference type="EMBL" id="QVQA01000067">
    <property type="protein sequence ID" value="KAF5097384.1"/>
    <property type="molecule type" value="Genomic_DNA"/>
</dbReference>
<sequence>MQAATATKDAAKVYWTWAQMLKLPLPAATAEIREHTARDRNGFLYNLKPFDYESFIVCTNAARAIKNPTLAAEMASFYKEVLYFKVNLSLKENKDRKKTQLPLSSSLPLRIPFFSFTGKHKSTPTEREKEEDYSTVYADVTNNNNNTNSSSIGDTTNKPIFKLDRVQLPAGYKNASGIVNGGLLLWDPAPTTQQQEADGYRLTTSRPREGLKRNMAAAAAAAAAPEPKRWFDNL</sequence>
<comment type="caution">
    <text evidence="1">The sequence shown here is derived from an EMBL/GenBank/DDBJ whole genome shotgun (WGS) entry which is preliminary data.</text>
</comment>
<protein>
    <submittedName>
        <fullName evidence="1">Uncharacterized protein</fullName>
    </submittedName>
</protein>
<evidence type="ECO:0000313" key="2">
    <source>
        <dbReference type="Proteomes" id="UP000744676"/>
    </source>
</evidence>
<keyword evidence="2" id="KW-1185">Reference proteome</keyword>
<name>A0ACB6V459_9ASCO</name>
<evidence type="ECO:0000313" key="1">
    <source>
        <dbReference type="EMBL" id="KAF5097384.1"/>
    </source>
</evidence>
<reference evidence="1 2" key="1">
    <citation type="journal article" date="2020" name="Front. Microbiol.">
        <title>Phenotypic and Genetic Characterization of the Cheese Ripening Yeast Geotrichum candidum.</title>
        <authorList>
            <person name="Perkins V."/>
            <person name="Vignola S."/>
            <person name="Lessard M.H."/>
            <person name="Plante P.L."/>
            <person name="Corbeil J."/>
            <person name="Dugat-Bony E."/>
            <person name="Frenette M."/>
            <person name="Labrie S."/>
        </authorList>
    </citation>
    <scope>NUCLEOTIDE SEQUENCE [LARGE SCALE GENOMIC DNA]</scope>
    <source>
        <strain evidence="1 2">LMA-1147</strain>
    </source>
</reference>
<dbReference type="Proteomes" id="UP000744676">
    <property type="component" value="Unassembled WGS sequence"/>
</dbReference>
<accession>A0ACB6V459</accession>